<sequence length="222" mass="25517">MTSKEIRLVLNAIGLYSNVYALKNINSPALQNPFALGFGGQYQYLTIIGLVTATIAFSLKILRYFVPKFSNVVYTIVTNIATPLEGLISVLYWSMLMIDPHLLIPEELPRLPLVLDFTLHLFPAVFLWIDFLMFDIDFVRSKAHVLVIAIFTLLYFIWSWYCHSINGYWPYPFLGDFTFWMRVSFFAVSGLLCWGMYEVGAAIHASLHKKSKPIHKKGHLQQ</sequence>
<evidence type="ECO:0000256" key="4">
    <source>
        <dbReference type="ARBA" id="ARBA00023136"/>
    </source>
</evidence>
<dbReference type="AlphaFoldDB" id="A0A367KH40"/>
<protein>
    <recommendedName>
        <fullName evidence="8">FAR-17a/AIG1-like protein</fullName>
    </recommendedName>
</protein>
<dbReference type="InterPro" id="IPR006838">
    <property type="entry name" value="ADTRP_AIG1"/>
</dbReference>
<gene>
    <name evidence="6" type="ORF">CU098_009660</name>
</gene>
<accession>A0A367KH40</accession>
<keyword evidence="2 5" id="KW-0812">Transmembrane</keyword>
<feature type="transmembrane region" description="Helical" evidence="5">
    <location>
        <begin position="113"/>
        <end position="131"/>
    </location>
</feature>
<feature type="transmembrane region" description="Helical" evidence="5">
    <location>
        <begin position="143"/>
        <end position="161"/>
    </location>
</feature>
<name>A0A367KH40_RHIST</name>
<dbReference type="GO" id="GO:0012505">
    <property type="term" value="C:endomembrane system"/>
    <property type="evidence" value="ECO:0007669"/>
    <property type="project" value="UniProtKB-SubCell"/>
</dbReference>
<dbReference type="Pfam" id="PF04750">
    <property type="entry name" value="Far-17a_AIG1"/>
    <property type="match status" value="1"/>
</dbReference>
<evidence type="ECO:0000256" key="5">
    <source>
        <dbReference type="SAM" id="Phobius"/>
    </source>
</evidence>
<reference evidence="6 7" key="1">
    <citation type="journal article" date="2018" name="G3 (Bethesda)">
        <title>Phylogenetic and Phylogenomic Definition of Rhizopus Species.</title>
        <authorList>
            <person name="Gryganskyi A.P."/>
            <person name="Golan J."/>
            <person name="Dolatabadi S."/>
            <person name="Mondo S."/>
            <person name="Robb S."/>
            <person name="Idnurm A."/>
            <person name="Muszewska A."/>
            <person name="Steczkiewicz K."/>
            <person name="Masonjones S."/>
            <person name="Liao H.L."/>
            <person name="Gajdeczka M.T."/>
            <person name="Anike F."/>
            <person name="Vuek A."/>
            <person name="Anishchenko I.M."/>
            <person name="Voigt K."/>
            <person name="de Hoog G.S."/>
            <person name="Smith M.E."/>
            <person name="Heitman J."/>
            <person name="Vilgalys R."/>
            <person name="Stajich J.E."/>
        </authorList>
    </citation>
    <scope>NUCLEOTIDE SEQUENCE [LARGE SCALE GENOMIC DNA]</scope>
    <source>
        <strain evidence="6 7">LSU 92-RS-03</strain>
    </source>
</reference>
<keyword evidence="7" id="KW-1185">Reference proteome</keyword>
<evidence type="ECO:0000313" key="6">
    <source>
        <dbReference type="EMBL" id="RCI01488.1"/>
    </source>
</evidence>
<feature type="transmembrane region" description="Helical" evidence="5">
    <location>
        <begin position="45"/>
        <end position="65"/>
    </location>
</feature>
<feature type="transmembrane region" description="Helical" evidence="5">
    <location>
        <begin position="72"/>
        <end position="93"/>
    </location>
</feature>
<organism evidence="6 7">
    <name type="scientific">Rhizopus stolonifer</name>
    <name type="common">Rhizopus nigricans</name>
    <dbReference type="NCBI Taxonomy" id="4846"/>
    <lineage>
        <taxon>Eukaryota</taxon>
        <taxon>Fungi</taxon>
        <taxon>Fungi incertae sedis</taxon>
        <taxon>Mucoromycota</taxon>
        <taxon>Mucoromycotina</taxon>
        <taxon>Mucoromycetes</taxon>
        <taxon>Mucorales</taxon>
        <taxon>Mucorineae</taxon>
        <taxon>Rhizopodaceae</taxon>
        <taxon>Rhizopus</taxon>
    </lineage>
</organism>
<evidence type="ECO:0000256" key="3">
    <source>
        <dbReference type="ARBA" id="ARBA00022989"/>
    </source>
</evidence>
<dbReference type="PANTHER" id="PTHR10989:SF16">
    <property type="entry name" value="AT02829P-RELATED"/>
    <property type="match status" value="1"/>
</dbReference>
<comment type="caution">
    <text evidence="6">The sequence shown here is derived from an EMBL/GenBank/DDBJ whole genome shotgun (WGS) entry which is preliminary data.</text>
</comment>
<evidence type="ECO:0000256" key="1">
    <source>
        <dbReference type="ARBA" id="ARBA00004127"/>
    </source>
</evidence>
<feature type="transmembrane region" description="Helical" evidence="5">
    <location>
        <begin position="181"/>
        <end position="207"/>
    </location>
</feature>
<dbReference type="GO" id="GO:0016020">
    <property type="term" value="C:membrane"/>
    <property type="evidence" value="ECO:0007669"/>
    <property type="project" value="InterPro"/>
</dbReference>
<evidence type="ECO:0000256" key="2">
    <source>
        <dbReference type="ARBA" id="ARBA00022692"/>
    </source>
</evidence>
<dbReference type="PANTHER" id="PTHR10989">
    <property type="entry name" value="ANDROGEN-INDUCED PROTEIN 1-RELATED"/>
    <property type="match status" value="1"/>
</dbReference>
<evidence type="ECO:0000313" key="7">
    <source>
        <dbReference type="Proteomes" id="UP000253551"/>
    </source>
</evidence>
<proteinExistence type="predicted"/>
<dbReference type="EMBL" id="PJQM01001736">
    <property type="protein sequence ID" value="RCI01488.1"/>
    <property type="molecule type" value="Genomic_DNA"/>
</dbReference>
<evidence type="ECO:0008006" key="8">
    <source>
        <dbReference type="Google" id="ProtNLM"/>
    </source>
</evidence>
<dbReference type="Proteomes" id="UP000253551">
    <property type="component" value="Unassembled WGS sequence"/>
</dbReference>
<comment type="subcellular location">
    <subcellularLocation>
        <location evidence="1">Endomembrane system</location>
        <topology evidence="1">Multi-pass membrane protein</topology>
    </subcellularLocation>
</comment>
<keyword evidence="4 5" id="KW-0472">Membrane</keyword>
<dbReference type="OrthoDB" id="1898221at2759"/>
<keyword evidence="3 5" id="KW-1133">Transmembrane helix</keyword>